<dbReference type="AlphaFoldDB" id="A0A9J6ZIT1"/>
<keyword evidence="1" id="KW-0472">Membrane</keyword>
<keyword evidence="1" id="KW-1133">Transmembrane helix</keyword>
<feature type="transmembrane region" description="Helical" evidence="1">
    <location>
        <begin position="29"/>
        <end position="46"/>
    </location>
</feature>
<name>A0A9J6ZIT1_9BACL</name>
<feature type="transmembrane region" description="Helical" evidence="1">
    <location>
        <begin position="52"/>
        <end position="75"/>
    </location>
</feature>
<protein>
    <submittedName>
        <fullName evidence="2">Transposase</fullName>
    </submittedName>
</protein>
<reference evidence="2" key="1">
    <citation type="submission" date="2022-05" db="EMBL/GenBank/DDBJ databases">
        <title>Novel bacterial taxa in a minimal lignocellulolytic consortium and its capacity to transform plastics disclosed by genome-resolved metagenomics.</title>
        <authorList>
            <person name="Rodriguez C.A.D."/>
            <person name="Diaz-Garcia L."/>
            <person name="Herrera K."/>
            <person name="Tarazona N.A."/>
            <person name="Sproer C."/>
            <person name="Overmann J."/>
            <person name="Jimenez D.J."/>
        </authorList>
    </citation>
    <scope>NUCLEOTIDE SEQUENCE</scope>
    <source>
        <strain evidence="2">MAG5</strain>
    </source>
</reference>
<proteinExistence type="predicted"/>
<gene>
    <name evidence="2" type="ORF">NAG76_06910</name>
</gene>
<evidence type="ECO:0000313" key="3">
    <source>
        <dbReference type="Proteomes" id="UP001056756"/>
    </source>
</evidence>
<organism evidence="2 3">
    <name type="scientific">Candidatus Pristimantibacillus lignocellulolyticus</name>
    <dbReference type="NCBI Taxonomy" id="2994561"/>
    <lineage>
        <taxon>Bacteria</taxon>
        <taxon>Bacillati</taxon>
        <taxon>Bacillota</taxon>
        <taxon>Bacilli</taxon>
        <taxon>Bacillales</taxon>
        <taxon>Paenibacillaceae</taxon>
        <taxon>Candidatus Pristimantibacillus</taxon>
    </lineage>
</organism>
<accession>A0A9J6ZIT1</accession>
<dbReference type="KEGG" id="plig:NAG76_06910"/>
<keyword evidence="1" id="KW-0812">Transmembrane</keyword>
<feature type="transmembrane region" description="Helical" evidence="1">
    <location>
        <begin position="113"/>
        <end position="129"/>
    </location>
</feature>
<evidence type="ECO:0000313" key="2">
    <source>
        <dbReference type="EMBL" id="URN95956.1"/>
    </source>
</evidence>
<sequence length="179" mass="21195">MKQSLTDHPTATIYQYKHVLKIRIRNEMLLSYILCVLLLLAFQMLYYDMYGLFAWLIGFAAVQVLHIIIILLTFIQVNEAADRKWKWTVIPPWIGFMPANDISFTVYRKVHNHLFWLGIIIIGILYPWLDPSIMISLITWHIWLLVPRLLLNGRLRKLSKKTKAGILRIQTKEVNYFQP</sequence>
<dbReference type="Proteomes" id="UP001056756">
    <property type="component" value="Chromosome"/>
</dbReference>
<feature type="transmembrane region" description="Helical" evidence="1">
    <location>
        <begin position="135"/>
        <end position="151"/>
    </location>
</feature>
<dbReference type="EMBL" id="CP097899">
    <property type="protein sequence ID" value="URN95956.1"/>
    <property type="molecule type" value="Genomic_DNA"/>
</dbReference>
<evidence type="ECO:0000256" key="1">
    <source>
        <dbReference type="SAM" id="Phobius"/>
    </source>
</evidence>